<accession>A0A8J9VUA8</accession>
<name>A0A8J9VUA8_9NEOP</name>
<feature type="region of interest" description="Disordered" evidence="1">
    <location>
        <begin position="195"/>
        <end position="253"/>
    </location>
</feature>
<gene>
    <name evidence="2" type="ORF">BINO364_LOCUS5089</name>
</gene>
<feature type="non-terminal residue" evidence="2">
    <location>
        <position position="253"/>
    </location>
</feature>
<dbReference type="EMBL" id="OV170233">
    <property type="protein sequence ID" value="CAH0718647.1"/>
    <property type="molecule type" value="Genomic_DNA"/>
</dbReference>
<dbReference type="AlphaFoldDB" id="A0A8J9VUA8"/>
<organism evidence="2 3">
    <name type="scientific">Brenthis ino</name>
    <name type="common">lesser marbled fritillary</name>
    <dbReference type="NCBI Taxonomy" id="405034"/>
    <lineage>
        <taxon>Eukaryota</taxon>
        <taxon>Metazoa</taxon>
        <taxon>Ecdysozoa</taxon>
        <taxon>Arthropoda</taxon>
        <taxon>Hexapoda</taxon>
        <taxon>Insecta</taxon>
        <taxon>Pterygota</taxon>
        <taxon>Neoptera</taxon>
        <taxon>Endopterygota</taxon>
        <taxon>Lepidoptera</taxon>
        <taxon>Glossata</taxon>
        <taxon>Ditrysia</taxon>
        <taxon>Papilionoidea</taxon>
        <taxon>Nymphalidae</taxon>
        <taxon>Heliconiinae</taxon>
        <taxon>Argynnini</taxon>
        <taxon>Brenthis</taxon>
    </lineage>
</organism>
<reference evidence="2" key="1">
    <citation type="submission" date="2021-12" db="EMBL/GenBank/DDBJ databases">
        <authorList>
            <person name="Martin H S."/>
        </authorList>
    </citation>
    <scope>NUCLEOTIDE SEQUENCE</scope>
</reference>
<dbReference type="OrthoDB" id="7394561at2759"/>
<sequence length="253" mass="29731">MAFPNENDEINDSNGLVRNLRRQLMRDNSDYSLEDDTKTELQMRANSKLVKSQENGEVLVTRHHSKKQSKENHYKKQKREYYKEISRKNFYIPNLSNIQKIKMPNISSKKEQPIKAQHVVSNKDLFYYMDDQKLVPEPKKKYQNENHHKNMRNDVKSTVKYRYLKLKHPYRRHNQPRLVQEEGAEKFAIVNLDKGPIPELRLPPSRRQYMRDPGEVVADDEEVPPPPVNTSDPEAAPDDETTTKFSITPGTLT</sequence>
<evidence type="ECO:0000313" key="2">
    <source>
        <dbReference type="EMBL" id="CAH0718647.1"/>
    </source>
</evidence>
<evidence type="ECO:0000313" key="3">
    <source>
        <dbReference type="Proteomes" id="UP000838878"/>
    </source>
</evidence>
<protein>
    <submittedName>
        <fullName evidence="2">Uncharacterized protein</fullName>
    </submittedName>
</protein>
<proteinExistence type="predicted"/>
<keyword evidence="3" id="KW-1185">Reference proteome</keyword>
<evidence type="ECO:0000256" key="1">
    <source>
        <dbReference type="SAM" id="MobiDB-lite"/>
    </source>
</evidence>
<feature type="compositionally biased region" description="Polar residues" evidence="1">
    <location>
        <begin position="243"/>
        <end position="253"/>
    </location>
</feature>
<dbReference type="Proteomes" id="UP000838878">
    <property type="component" value="Chromosome 13"/>
</dbReference>